<name>A0A6J6XKH1_9ZZZZ</name>
<evidence type="ECO:0000313" key="9">
    <source>
        <dbReference type="EMBL" id="CAB4795708.1"/>
    </source>
</evidence>
<keyword evidence="2" id="KW-0489">Methyltransferase</keyword>
<organism evidence="9">
    <name type="scientific">freshwater metagenome</name>
    <dbReference type="NCBI Taxonomy" id="449393"/>
    <lineage>
        <taxon>unclassified sequences</taxon>
        <taxon>metagenomes</taxon>
        <taxon>ecological metagenomes</taxon>
    </lineage>
</organism>
<dbReference type="Gene3D" id="3.40.50.150">
    <property type="entry name" value="Vaccinia Virus protein VP39"/>
    <property type="match status" value="1"/>
</dbReference>
<reference evidence="9" key="1">
    <citation type="submission" date="2020-05" db="EMBL/GenBank/DDBJ databases">
        <authorList>
            <person name="Chiriac C."/>
            <person name="Salcher M."/>
            <person name="Ghai R."/>
            <person name="Kavagutti S V."/>
        </authorList>
    </citation>
    <scope>NUCLEOTIDE SEQUENCE</scope>
</reference>
<comment type="similarity">
    <text evidence="1">Belongs to the methyltransferase superfamily. RsmH family.</text>
</comment>
<evidence type="ECO:0000256" key="4">
    <source>
        <dbReference type="ARBA" id="ARBA00022691"/>
    </source>
</evidence>
<keyword evidence="4" id="KW-0949">S-adenosyl-L-methionine</keyword>
<evidence type="ECO:0000256" key="3">
    <source>
        <dbReference type="ARBA" id="ARBA00022679"/>
    </source>
</evidence>
<dbReference type="PIRSF" id="PIRSF004486">
    <property type="entry name" value="MraW"/>
    <property type="match status" value="1"/>
</dbReference>
<dbReference type="EMBL" id="CAEZUN010000036">
    <property type="protein sequence ID" value="CAB4597390.1"/>
    <property type="molecule type" value="Genomic_DNA"/>
</dbReference>
<dbReference type="NCBIfam" id="TIGR00006">
    <property type="entry name" value="16S rRNA (cytosine(1402)-N(4))-methyltransferase RsmH"/>
    <property type="match status" value="1"/>
</dbReference>
<dbReference type="Pfam" id="PF01795">
    <property type="entry name" value="Methyltransf_5"/>
    <property type="match status" value="1"/>
</dbReference>
<dbReference type="GO" id="GO:0070475">
    <property type="term" value="P:rRNA base methylation"/>
    <property type="evidence" value="ECO:0007669"/>
    <property type="project" value="TreeGrafter"/>
</dbReference>
<dbReference type="AlphaFoldDB" id="A0A6J6XKH1"/>
<feature type="region of interest" description="Disordered" evidence="5">
    <location>
        <begin position="1"/>
        <end position="20"/>
    </location>
</feature>
<evidence type="ECO:0000256" key="5">
    <source>
        <dbReference type="SAM" id="MobiDB-lite"/>
    </source>
</evidence>
<evidence type="ECO:0000313" key="6">
    <source>
        <dbReference type="EMBL" id="CAB4542438.1"/>
    </source>
</evidence>
<evidence type="ECO:0000256" key="1">
    <source>
        <dbReference type="ARBA" id="ARBA00010396"/>
    </source>
</evidence>
<dbReference type="SUPFAM" id="SSF81799">
    <property type="entry name" value="Putative methyltransferase TM0872, insert domain"/>
    <property type="match status" value="1"/>
</dbReference>
<accession>A0A6J6XKH1</accession>
<dbReference type="PANTHER" id="PTHR11265:SF0">
    <property type="entry name" value="12S RRNA N4-METHYLCYTIDINE METHYLTRANSFERASE"/>
    <property type="match status" value="1"/>
</dbReference>
<dbReference type="SUPFAM" id="SSF53335">
    <property type="entry name" value="S-adenosyl-L-methionine-dependent methyltransferases"/>
    <property type="match status" value="1"/>
</dbReference>
<sequence>MTSEKSSDLNSQLNPQLNPQVSSRLTTHEPVMLNEIAQCFTTVPPGVVVDATFGLGGHAKAILKANPSIQILGLDQDADAIANAERMIADDASLRGRLTVRRVRFDSLNTVLEELSIKEISGALFDLGVSSPQLDIAERGFSYRNDGPLDMRMDQRSELSAADVVNNYQESELAGIITQNADERFARRIARAIVAARPISTTTHLAEVIVAAIPAPARRTGGHPAKRTFQAIRIEVNKELEILARTLQIAIDATKVGGRVAVLTYHSGENRIVKQVFRSSEKDADEIKIGSPYVHESQLGTRRVSRVRIAQYPSEQEQTQNRRAKSARLRVIEKDLVEARG</sequence>
<keyword evidence="3" id="KW-0808">Transferase</keyword>
<proteinExistence type="inferred from homology"/>
<dbReference type="GO" id="GO:0005737">
    <property type="term" value="C:cytoplasm"/>
    <property type="evidence" value="ECO:0007669"/>
    <property type="project" value="TreeGrafter"/>
</dbReference>
<dbReference type="GO" id="GO:0071424">
    <property type="term" value="F:rRNA (cytosine-N4-)-methyltransferase activity"/>
    <property type="evidence" value="ECO:0007669"/>
    <property type="project" value="TreeGrafter"/>
</dbReference>
<dbReference type="EMBL" id="CAEZSE010000187">
    <property type="protein sequence ID" value="CAB4542438.1"/>
    <property type="molecule type" value="Genomic_DNA"/>
</dbReference>
<protein>
    <submittedName>
        <fullName evidence="9">Unannotated protein</fullName>
    </submittedName>
</protein>
<dbReference type="HAMAP" id="MF_01007">
    <property type="entry name" value="16SrRNA_methyltr_H"/>
    <property type="match status" value="1"/>
</dbReference>
<dbReference type="EMBL" id="CAFAAP010000020">
    <property type="protein sequence ID" value="CAB4795708.1"/>
    <property type="molecule type" value="Genomic_DNA"/>
</dbReference>
<dbReference type="Gene3D" id="1.10.150.170">
    <property type="entry name" value="Putative methyltransferase TM0872, insert domain"/>
    <property type="match status" value="1"/>
</dbReference>
<evidence type="ECO:0000313" key="7">
    <source>
        <dbReference type="EMBL" id="CAB4597390.1"/>
    </source>
</evidence>
<evidence type="ECO:0000256" key="2">
    <source>
        <dbReference type="ARBA" id="ARBA00022603"/>
    </source>
</evidence>
<dbReference type="InterPro" id="IPR029063">
    <property type="entry name" value="SAM-dependent_MTases_sf"/>
</dbReference>
<dbReference type="InterPro" id="IPR023397">
    <property type="entry name" value="SAM-dep_MeTrfase_MraW_recog"/>
</dbReference>
<dbReference type="EMBL" id="CAEZZK010000204">
    <property type="protein sequence ID" value="CAB4765674.1"/>
    <property type="molecule type" value="Genomic_DNA"/>
</dbReference>
<dbReference type="InterPro" id="IPR002903">
    <property type="entry name" value="RsmH"/>
</dbReference>
<evidence type="ECO:0000313" key="8">
    <source>
        <dbReference type="EMBL" id="CAB4765674.1"/>
    </source>
</evidence>
<dbReference type="PANTHER" id="PTHR11265">
    <property type="entry name" value="S-ADENOSYL-METHYLTRANSFERASE MRAW"/>
    <property type="match status" value="1"/>
</dbReference>
<gene>
    <name evidence="6" type="ORF">UFOPK1353_01009</name>
    <name evidence="7" type="ORF">UFOPK1826_00426</name>
    <name evidence="8" type="ORF">UFOPK2855_00988</name>
    <name evidence="9" type="ORF">UFOPK3026_00241</name>
</gene>